<gene>
    <name evidence="1" type="ORF">ACFQ34_18190</name>
</gene>
<protein>
    <submittedName>
        <fullName evidence="1">Uncharacterized protein</fullName>
    </submittedName>
</protein>
<comment type="caution">
    <text evidence="1">The sequence shown here is derived from an EMBL/GenBank/DDBJ whole genome shotgun (WGS) entry which is preliminary data.</text>
</comment>
<organism evidence="1 2">
    <name type="scientific">Pseudonocardia benzenivorans</name>
    <dbReference type="NCBI Taxonomy" id="228005"/>
    <lineage>
        <taxon>Bacteria</taxon>
        <taxon>Bacillati</taxon>
        <taxon>Actinomycetota</taxon>
        <taxon>Actinomycetes</taxon>
        <taxon>Pseudonocardiales</taxon>
        <taxon>Pseudonocardiaceae</taxon>
        <taxon>Pseudonocardia</taxon>
    </lineage>
</organism>
<evidence type="ECO:0000313" key="2">
    <source>
        <dbReference type="Proteomes" id="UP001597182"/>
    </source>
</evidence>
<evidence type="ECO:0000313" key="1">
    <source>
        <dbReference type="EMBL" id="MFD1235221.1"/>
    </source>
</evidence>
<dbReference type="RefSeq" id="WP_346091828.1">
    <property type="nucleotide sequence ID" value="NZ_BAABKS010000042.1"/>
</dbReference>
<dbReference type="Proteomes" id="UP001597182">
    <property type="component" value="Unassembled WGS sequence"/>
</dbReference>
<dbReference type="EMBL" id="JBHTMB010000152">
    <property type="protein sequence ID" value="MFD1235221.1"/>
    <property type="molecule type" value="Genomic_DNA"/>
</dbReference>
<sequence>MFVDLSGPPRFWILPEPEVVQGIRDRHREYLARNDGRRVQNDASLHCKITTIDVAHGAERWERLGLA</sequence>
<reference evidence="2" key="1">
    <citation type="journal article" date="2019" name="Int. J. Syst. Evol. Microbiol.">
        <title>The Global Catalogue of Microorganisms (GCM) 10K type strain sequencing project: providing services to taxonomists for standard genome sequencing and annotation.</title>
        <authorList>
            <consortium name="The Broad Institute Genomics Platform"/>
            <consortium name="The Broad Institute Genome Sequencing Center for Infectious Disease"/>
            <person name="Wu L."/>
            <person name="Ma J."/>
        </authorList>
    </citation>
    <scope>NUCLEOTIDE SEQUENCE [LARGE SCALE GENOMIC DNA]</scope>
    <source>
        <strain evidence="2">CCUG 49018</strain>
    </source>
</reference>
<proteinExistence type="predicted"/>
<name>A0ABW3VK11_9PSEU</name>
<accession>A0ABW3VK11</accession>
<keyword evidence="2" id="KW-1185">Reference proteome</keyword>